<evidence type="ECO:0000313" key="6">
    <source>
        <dbReference type="EMBL" id="MCZ4279653.1"/>
    </source>
</evidence>
<sequence>MTQQEKAKVAKMTGKCLCGAVKFTATDVTTDHGACHCGTCRKWGGGPALATDVGSIRFEGEENISVYASSDWAERGFCKSCGTHLFYRLKEGGMNVVWVGAFDQQEAFSLAAEIYIDSKPKSYNFAGDHPRLTEAEFLKSIGMGG</sequence>
<dbReference type="SUPFAM" id="SSF51316">
    <property type="entry name" value="Mss4-like"/>
    <property type="match status" value="1"/>
</dbReference>
<feature type="domain" description="CENP-V/GFA" evidence="5">
    <location>
        <begin position="12"/>
        <end position="124"/>
    </location>
</feature>
<dbReference type="PROSITE" id="PS51891">
    <property type="entry name" value="CENP_V_GFA"/>
    <property type="match status" value="1"/>
</dbReference>
<keyword evidence="3" id="KW-0862">Zinc</keyword>
<organism evidence="6 7">
    <name type="scientific">Kiloniella laminariae</name>
    <dbReference type="NCBI Taxonomy" id="454162"/>
    <lineage>
        <taxon>Bacteria</taxon>
        <taxon>Pseudomonadati</taxon>
        <taxon>Pseudomonadota</taxon>
        <taxon>Alphaproteobacteria</taxon>
        <taxon>Rhodospirillales</taxon>
        <taxon>Kiloniellaceae</taxon>
        <taxon>Kiloniella</taxon>
    </lineage>
</organism>
<dbReference type="Gene3D" id="3.90.1590.10">
    <property type="entry name" value="glutathione-dependent formaldehyde- activating enzyme (gfa)"/>
    <property type="match status" value="1"/>
</dbReference>
<proteinExistence type="inferred from homology"/>
<keyword evidence="7" id="KW-1185">Reference proteome</keyword>
<reference evidence="6" key="1">
    <citation type="submission" date="2022-12" db="EMBL/GenBank/DDBJ databases">
        <title>Bacterial isolates from different developmental stages of Nematostella vectensis.</title>
        <authorList>
            <person name="Fraune S."/>
        </authorList>
    </citation>
    <scope>NUCLEOTIDE SEQUENCE</scope>
    <source>
        <strain evidence="6">G21630-S1</strain>
    </source>
</reference>
<gene>
    <name evidence="6" type="ORF">O4H49_02610</name>
</gene>
<comment type="similarity">
    <text evidence="1">Belongs to the Gfa family.</text>
</comment>
<protein>
    <submittedName>
        <fullName evidence="6">GFA family protein</fullName>
    </submittedName>
</protein>
<dbReference type="RefSeq" id="WP_269421853.1">
    <property type="nucleotide sequence ID" value="NZ_JAPWGY010000001.1"/>
</dbReference>
<dbReference type="PANTHER" id="PTHR33337">
    <property type="entry name" value="GFA DOMAIN-CONTAINING PROTEIN"/>
    <property type="match status" value="1"/>
</dbReference>
<comment type="caution">
    <text evidence="6">The sequence shown here is derived from an EMBL/GenBank/DDBJ whole genome shotgun (WGS) entry which is preliminary data.</text>
</comment>
<keyword evidence="4" id="KW-0456">Lyase</keyword>
<name>A0ABT4LEW9_9PROT</name>
<dbReference type="InterPro" id="IPR006913">
    <property type="entry name" value="CENP-V/GFA"/>
</dbReference>
<evidence type="ECO:0000259" key="5">
    <source>
        <dbReference type="PROSITE" id="PS51891"/>
    </source>
</evidence>
<evidence type="ECO:0000313" key="7">
    <source>
        <dbReference type="Proteomes" id="UP001069802"/>
    </source>
</evidence>
<evidence type="ECO:0000256" key="1">
    <source>
        <dbReference type="ARBA" id="ARBA00005495"/>
    </source>
</evidence>
<evidence type="ECO:0000256" key="3">
    <source>
        <dbReference type="ARBA" id="ARBA00022833"/>
    </source>
</evidence>
<dbReference type="EMBL" id="JAPWGY010000001">
    <property type="protein sequence ID" value="MCZ4279653.1"/>
    <property type="molecule type" value="Genomic_DNA"/>
</dbReference>
<evidence type="ECO:0000256" key="2">
    <source>
        <dbReference type="ARBA" id="ARBA00022723"/>
    </source>
</evidence>
<dbReference type="Pfam" id="PF04828">
    <property type="entry name" value="GFA"/>
    <property type="match status" value="1"/>
</dbReference>
<keyword evidence="2" id="KW-0479">Metal-binding</keyword>
<dbReference type="Proteomes" id="UP001069802">
    <property type="component" value="Unassembled WGS sequence"/>
</dbReference>
<dbReference type="InterPro" id="IPR011057">
    <property type="entry name" value="Mss4-like_sf"/>
</dbReference>
<evidence type="ECO:0000256" key="4">
    <source>
        <dbReference type="ARBA" id="ARBA00023239"/>
    </source>
</evidence>
<dbReference type="PANTHER" id="PTHR33337:SF40">
    <property type="entry name" value="CENP-V_GFA DOMAIN-CONTAINING PROTEIN-RELATED"/>
    <property type="match status" value="1"/>
</dbReference>
<accession>A0ABT4LEW9</accession>